<dbReference type="AlphaFoldDB" id="Q2CI88"/>
<evidence type="ECO:0000259" key="5">
    <source>
        <dbReference type="PROSITE" id="PS50893"/>
    </source>
</evidence>
<dbReference type="GO" id="GO:0016887">
    <property type="term" value="F:ATP hydrolysis activity"/>
    <property type="evidence" value="ECO:0007669"/>
    <property type="project" value="InterPro"/>
</dbReference>
<protein>
    <submittedName>
        <fullName evidence="6">ABC transporter ATP-binding protein</fullName>
    </submittedName>
</protein>
<evidence type="ECO:0000313" key="7">
    <source>
        <dbReference type="Proteomes" id="UP000003635"/>
    </source>
</evidence>
<organism evidence="6 7">
    <name type="scientific">Oceanicola granulosus (strain ATCC BAA-861 / DSM 15982 / KCTC 12143 / HTCC2516)</name>
    <dbReference type="NCBI Taxonomy" id="314256"/>
    <lineage>
        <taxon>Bacteria</taxon>
        <taxon>Pseudomonadati</taxon>
        <taxon>Pseudomonadota</taxon>
        <taxon>Alphaproteobacteria</taxon>
        <taxon>Rhodobacterales</taxon>
        <taxon>Roseobacteraceae</taxon>
        <taxon>Oceanicola</taxon>
    </lineage>
</organism>
<evidence type="ECO:0000256" key="1">
    <source>
        <dbReference type="ARBA" id="ARBA00005417"/>
    </source>
</evidence>
<proteinExistence type="inferred from homology"/>
<dbReference type="Gene3D" id="3.40.50.300">
    <property type="entry name" value="P-loop containing nucleotide triphosphate hydrolases"/>
    <property type="match status" value="1"/>
</dbReference>
<dbReference type="InterPro" id="IPR050166">
    <property type="entry name" value="ABC_transporter_ATP-bind"/>
</dbReference>
<gene>
    <name evidence="6" type="ORF">OG2516_07832</name>
</gene>
<comment type="similarity">
    <text evidence="1">Belongs to the ABC transporter superfamily.</text>
</comment>
<dbReference type="STRING" id="314256.OG2516_07832"/>
<dbReference type="PANTHER" id="PTHR42788:SF19">
    <property type="entry name" value="ALIPHATIC SULFONATES IMPORT ATP-BINDING PROTEIN SSUB 2"/>
    <property type="match status" value="1"/>
</dbReference>
<evidence type="ECO:0000256" key="4">
    <source>
        <dbReference type="ARBA" id="ARBA00022840"/>
    </source>
</evidence>
<name>Q2CI88_OCEGH</name>
<dbReference type="Pfam" id="PF00005">
    <property type="entry name" value="ABC_tran"/>
    <property type="match status" value="1"/>
</dbReference>
<evidence type="ECO:0000313" key="6">
    <source>
        <dbReference type="EMBL" id="EAR52370.1"/>
    </source>
</evidence>
<keyword evidence="2" id="KW-0813">Transport</keyword>
<keyword evidence="3" id="KW-0547">Nucleotide-binding</keyword>
<dbReference type="SMART" id="SM00382">
    <property type="entry name" value="AAA"/>
    <property type="match status" value="1"/>
</dbReference>
<dbReference type="EMBL" id="AAOT01000004">
    <property type="protein sequence ID" value="EAR52370.1"/>
    <property type="molecule type" value="Genomic_DNA"/>
</dbReference>
<dbReference type="RefSeq" id="WP_007255091.1">
    <property type="nucleotide sequence ID" value="NZ_CH724107.1"/>
</dbReference>
<dbReference type="OrthoDB" id="9802264at2"/>
<dbReference type="HOGENOM" id="CLU_000604_1_22_5"/>
<dbReference type="PANTHER" id="PTHR42788">
    <property type="entry name" value="TAURINE IMPORT ATP-BINDING PROTEIN-RELATED"/>
    <property type="match status" value="1"/>
</dbReference>
<dbReference type="InterPro" id="IPR003593">
    <property type="entry name" value="AAA+_ATPase"/>
</dbReference>
<sequence>MATGAALSIDIKEKRFPLLSEPLFRGLALAVEPTSLVAVLGPSGVGKSTLLRMVAGIDTSFAGRIDVGGSPAHLARPPGFVFQDPRLLPWLDATANVQAAGPGVSPAAARELLAEMGLRDFATALPHQLSGGMQRRVSVARAIALKPELLLLDEPFASLDDGLASDLQGLVLRVTAGHRPTTVLVTHSPRDAARLGDRIIVLSGRPARIAADIRPDIPRDDRTAADHRAIAEALASRIAALR</sequence>
<dbReference type="SUPFAM" id="SSF52540">
    <property type="entry name" value="P-loop containing nucleoside triphosphate hydrolases"/>
    <property type="match status" value="1"/>
</dbReference>
<dbReference type="InterPro" id="IPR027417">
    <property type="entry name" value="P-loop_NTPase"/>
</dbReference>
<evidence type="ECO:0000256" key="2">
    <source>
        <dbReference type="ARBA" id="ARBA00022448"/>
    </source>
</evidence>
<dbReference type="PROSITE" id="PS50893">
    <property type="entry name" value="ABC_TRANSPORTER_2"/>
    <property type="match status" value="1"/>
</dbReference>
<reference evidence="6 7" key="1">
    <citation type="journal article" date="2010" name="J. Bacteriol.">
        <title>Genome sequences of Oceanicola granulosus HTCC2516(T) and Oceanicola batsensis HTCC2597(TDelta).</title>
        <authorList>
            <person name="Thrash J.C."/>
            <person name="Cho J.C."/>
            <person name="Vergin K.L."/>
            <person name="Giovannoni S.J."/>
        </authorList>
    </citation>
    <scope>NUCLEOTIDE SEQUENCE [LARGE SCALE GENOMIC DNA]</scope>
    <source>
        <strain evidence="7">ATCC BAA-861 / DSM 15982 / KCTC 12143 / HTCC2516</strain>
    </source>
</reference>
<feature type="domain" description="ABC transporter" evidence="5">
    <location>
        <begin position="9"/>
        <end position="229"/>
    </location>
</feature>
<dbReference type="eggNOG" id="COG1116">
    <property type="taxonomic scope" value="Bacteria"/>
</dbReference>
<comment type="caution">
    <text evidence="6">The sequence shown here is derived from an EMBL/GenBank/DDBJ whole genome shotgun (WGS) entry which is preliminary data.</text>
</comment>
<evidence type="ECO:0000256" key="3">
    <source>
        <dbReference type="ARBA" id="ARBA00022741"/>
    </source>
</evidence>
<dbReference type="InterPro" id="IPR017871">
    <property type="entry name" value="ABC_transporter-like_CS"/>
</dbReference>
<dbReference type="PROSITE" id="PS00211">
    <property type="entry name" value="ABC_TRANSPORTER_1"/>
    <property type="match status" value="1"/>
</dbReference>
<dbReference type="GO" id="GO:0005524">
    <property type="term" value="F:ATP binding"/>
    <property type="evidence" value="ECO:0007669"/>
    <property type="project" value="UniProtKB-KW"/>
</dbReference>
<dbReference type="Proteomes" id="UP000003635">
    <property type="component" value="Unassembled WGS sequence"/>
</dbReference>
<accession>Q2CI88</accession>
<keyword evidence="7" id="KW-1185">Reference proteome</keyword>
<dbReference type="InterPro" id="IPR003439">
    <property type="entry name" value="ABC_transporter-like_ATP-bd"/>
</dbReference>
<keyword evidence="4 6" id="KW-0067">ATP-binding</keyword>